<evidence type="ECO:0000313" key="2">
    <source>
        <dbReference type="Proteomes" id="UP000308001"/>
    </source>
</evidence>
<proteinExistence type="predicted"/>
<dbReference type="RefSeq" id="WP_138139992.1">
    <property type="nucleotide sequence ID" value="NZ_VBUF01000005.1"/>
</dbReference>
<reference evidence="1 2" key="1">
    <citation type="submission" date="2019-05" db="EMBL/GenBank/DDBJ databases">
        <title>Arcobacter cibarius and Arcobacter thereius providing challenges in identification an antibiotic susceptibility and Quinolone resistance.</title>
        <authorList>
            <person name="Busch A."/>
            <person name="Hanel I."/>
            <person name="Hotzel H."/>
            <person name="Tomaso H."/>
        </authorList>
    </citation>
    <scope>NUCLEOTIDE SEQUENCE [LARGE SCALE GENOMIC DNA]</scope>
    <source>
        <strain evidence="1 2">17CS1191_2</strain>
    </source>
</reference>
<organism evidence="1 2">
    <name type="scientific">Aliarcobacter thereius</name>
    <dbReference type="NCBI Taxonomy" id="544718"/>
    <lineage>
        <taxon>Bacteria</taxon>
        <taxon>Pseudomonadati</taxon>
        <taxon>Campylobacterota</taxon>
        <taxon>Epsilonproteobacteria</taxon>
        <taxon>Campylobacterales</taxon>
        <taxon>Arcobacteraceae</taxon>
        <taxon>Aliarcobacter</taxon>
    </lineage>
</organism>
<evidence type="ECO:0000313" key="1">
    <source>
        <dbReference type="EMBL" id="TLS71034.1"/>
    </source>
</evidence>
<dbReference type="Proteomes" id="UP000308001">
    <property type="component" value="Unassembled WGS sequence"/>
</dbReference>
<gene>
    <name evidence="1" type="ORF">FE246_08705</name>
</gene>
<accession>A0A5R9H3U2</accession>
<comment type="caution">
    <text evidence="1">The sequence shown here is derived from an EMBL/GenBank/DDBJ whole genome shotgun (WGS) entry which is preliminary data.</text>
</comment>
<dbReference type="AlphaFoldDB" id="A0A5R9H3U2"/>
<dbReference type="EMBL" id="VBUF01000005">
    <property type="protein sequence ID" value="TLS71034.1"/>
    <property type="molecule type" value="Genomic_DNA"/>
</dbReference>
<name>A0A5R9H3U2_9BACT</name>
<sequence length="499" mass="58449">MTKESLKNKRTIDDLSEDELKQFIDEYYNSDLSVQKVIEKYKLNILPSKIKSYLPEIKVDFLCPFCDIEMYEEAKSRTEYKDSQKYKNINYFRTNKNSIFCKECGHKDDKNEFNQFYCNCDNCIQHKKMSEELKIKKAKKYTNEIINSQKESSISIEEIKNNSIIEKTYLLTLLLYLYDDKKHIFKPISTLDGIKFSPSIELGFEMINNLLGYMIRFKDTPNIHNHVYLKEGNSSFSYEQYNCTYSLNLCEDMDINFTKLVTLCETNDYCEGIEDDALELWLKIAKEELKEYLFYLFEKYNFNKDYIGDAILEKLELILEDFSVSEGYSILYSSVSGSASYKQTGISHRQAINSINSYIANNIAKRKSGEWKTKGYGRNYDLPQTAISMVFFNNILKIGESGFTLIPKLENIPKFYNNNVVNKGIDSFEIEDVEINSMLYENLYKVLDRIITNDILPPALNDEAKILFSSNIIMEDYEYSIKANELLKFISKLKGFDIR</sequence>
<protein>
    <submittedName>
        <fullName evidence="1">Uncharacterized protein</fullName>
    </submittedName>
</protein>